<dbReference type="Proteomes" id="UP001595912">
    <property type="component" value="Unassembled WGS sequence"/>
</dbReference>
<dbReference type="EMBL" id="JBHSIU010000046">
    <property type="protein sequence ID" value="MFC5003068.1"/>
    <property type="molecule type" value="Genomic_DNA"/>
</dbReference>
<dbReference type="SUPFAM" id="SSF48371">
    <property type="entry name" value="ARM repeat"/>
    <property type="match status" value="1"/>
</dbReference>
<keyword evidence="3" id="KW-1185">Reference proteome</keyword>
<dbReference type="Gene3D" id="1.25.10.10">
    <property type="entry name" value="Leucine-rich Repeat Variant"/>
    <property type="match status" value="1"/>
</dbReference>
<dbReference type="InterPro" id="IPR016024">
    <property type="entry name" value="ARM-type_fold"/>
</dbReference>
<dbReference type="InterPro" id="IPR011989">
    <property type="entry name" value="ARM-like"/>
</dbReference>
<evidence type="ECO:0000256" key="1">
    <source>
        <dbReference type="SAM" id="MobiDB-lite"/>
    </source>
</evidence>
<sequence length="436" mass="49047">MFGNQAYYDHHYKAARRRLRGLAGNPAIPAELLRRLTDELFTEVDAAIRGRDTWADEQVDALIEHPDSEVRTVMAYADHLPPAQRARLVEDPDEGVLNALVQRTYARLWTNDPEPRMPAWAFERVIERMPSLTHWVRGNPWVPRELRDRLGATEPETEPAAAPLTRADAEALIADEKTRYRAAEHPDLPADLVARLAVDPDRSVRLAVSMRPELTEEQRAAIDYVVRPNSRLMPLDWVRHSDDPDVQRRCATSAHIGLRRSAALNRHLAPDLVALLATDDDFAVRLLLCETHAAVSADVVLATYLEARVLSRGLLLQHPSLTRDRLDHLAASPDPRLRGFTCRDPRVPAEVIERLSHDPEPLVRGFAAVDARLSPRRVLELFDDPDLCGQAAANPHLPVDVMRRIIDEDGRELANEQPPEGMAVFLGNWDPEKSPA</sequence>
<dbReference type="RefSeq" id="WP_380121756.1">
    <property type="nucleotide sequence ID" value="NZ_JBHSIU010000046.1"/>
</dbReference>
<reference evidence="3" key="1">
    <citation type="journal article" date="2019" name="Int. J. Syst. Evol. Microbiol.">
        <title>The Global Catalogue of Microorganisms (GCM) 10K type strain sequencing project: providing services to taxonomists for standard genome sequencing and annotation.</title>
        <authorList>
            <consortium name="The Broad Institute Genomics Platform"/>
            <consortium name="The Broad Institute Genome Sequencing Center for Infectious Disease"/>
            <person name="Wu L."/>
            <person name="Ma J."/>
        </authorList>
    </citation>
    <scope>NUCLEOTIDE SEQUENCE [LARGE SCALE GENOMIC DNA]</scope>
    <source>
        <strain evidence="3">CGMCC 4.7152</strain>
    </source>
</reference>
<evidence type="ECO:0000313" key="2">
    <source>
        <dbReference type="EMBL" id="MFC5003068.1"/>
    </source>
</evidence>
<evidence type="ECO:0008006" key="4">
    <source>
        <dbReference type="Google" id="ProtNLM"/>
    </source>
</evidence>
<comment type="caution">
    <text evidence="2">The sequence shown here is derived from an EMBL/GenBank/DDBJ whole genome shotgun (WGS) entry which is preliminary data.</text>
</comment>
<evidence type="ECO:0000313" key="3">
    <source>
        <dbReference type="Proteomes" id="UP001595912"/>
    </source>
</evidence>
<name>A0ABV9W653_9ACTN</name>
<organism evidence="2 3">
    <name type="scientific">Dactylosporangium cerinum</name>
    <dbReference type="NCBI Taxonomy" id="1434730"/>
    <lineage>
        <taxon>Bacteria</taxon>
        <taxon>Bacillati</taxon>
        <taxon>Actinomycetota</taxon>
        <taxon>Actinomycetes</taxon>
        <taxon>Micromonosporales</taxon>
        <taxon>Micromonosporaceae</taxon>
        <taxon>Dactylosporangium</taxon>
    </lineage>
</organism>
<gene>
    <name evidence="2" type="ORF">ACFPIJ_35210</name>
</gene>
<protein>
    <recommendedName>
        <fullName evidence="4">Leucine rich repeat variant</fullName>
    </recommendedName>
</protein>
<proteinExistence type="predicted"/>
<feature type="region of interest" description="Disordered" evidence="1">
    <location>
        <begin position="414"/>
        <end position="436"/>
    </location>
</feature>
<accession>A0ABV9W653</accession>